<name>A0A7C1NDD2_UNCW3</name>
<dbReference type="AlphaFoldDB" id="A0A7C1NDD2"/>
<dbReference type="CDD" id="cd08010">
    <property type="entry name" value="MltG_like"/>
    <property type="match status" value="1"/>
</dbReference>
<dbReference type="EC" id="4.2.2.29" evidence="7"/>
<gene>
    <name evidence="7 8" type="primary">mltG</name>
    <name evidence="8" type="ORF">ENP94_07870</name>
    <name evidence="9" type="ORF">ENS16_03515</name>
</gene>
<evidence type="ECO:0000256" key="1">
    <source>
        <dbReference type="ARBA" id="ARBA00022475"/>
    </source>
</evidence>
<dbReference type="Gene3D" id="3.30.1490.480">
    <property type="entry name" value="Endolytic murein transglycosylase"/>
    <property type="match status" value="2"/>
</dbReference>
<comment type="similarity">
    <text evidence="7">Belongs to the transglycosylase MltG family.</text>
</comment>
<evidence type="ECO:0000256" key="2">
    <source>
        <dbReference type="ARBA" id="ARBA00022692"/>
    </source>
</evidence>
<dbReference type="PANTHER" id="PTHR30518:SF2">
    <property type="entry name" value="ENDOLYTIC MUREIN TRANSGLYCOSYLASE"/>
    <property type="match status" value="1"/>
</dbReference>
<dbReference type="NCBIfam" id="TIGR00247">
    <property type="entry name" value="endolytic transglycosylase MltG"/>
    <property type="match status" value="1"/>
</dbReference>
<keyword evidence="1 7" id="KW-1003">Cell membrane</keyword>
<keyword evidence="3 7" id="KW-1133">Transmembrane helix</keyword>
<dbReference type="PANTHER" id="PTHR30518">
    <property type="entry name" value="ENDOLYTIC MUREIN TRANSGLYCOSYLASE"/>
    <property type="match status" value="1"/>
</dbReference>
<reference evidence="8" key="1">
    <citation type="journal article" date="2020" name="mSystems">
        <title>Genome- and Community-Level Interaction Insights into Carbon Utilization and Element Cycling Functions of Hydrothermarchaeota in Hydrothermal Sediment.</title>
        <authorList>
            <person name="Zhou Z."/>
            <person name="Liu Y."/>
            <person name="Xu W."/>
            <person name="Pan J."/>
            <person name="Luo Z.H."/>
            <person name="Li M."/>
        </authorList>
    </citation>
    <scope>NUCLEOTIDE SEQUENCE [LARGE SCALE GENOMIC DNA]</scope>
    <source>
        <strain evidence="8">SpSt-265</strain>
        <strain evidence="9">SpSt-465</strain>
    </source>
</reference>
<keyword evidence="4 7" id="KW-0472">Membrane</keyword>
<dbReference type="GO" id="GO:0071555">
    <property type="term" value="P:cell wall organization"/>
    <property type="evidence" value="ECO:0007669"/>
    <property type="project" value="UniProtKB-KW"/>
</dbReference>
<evidence type="ECO:0000256" key="5">
    <source>
        <dbReference type="ARBA" id="ARBA00023239"/>
    </source>
</evidence>
<keyword evidence="5 7" id="KW-0456">Lyase</keyword>
<dbReference type="EMBL" id="DSLG01000008">
    <property type="protein sequence ID" value="HEA87903.1"/>
    <property type="molecule type" value="Genomic_DNA"/>
</dbReference>
<sequence>MTARCLLSALLCFCLFCSEPVPPDYTGPKREVVIKPGMSILEIATALKEKGIISSALIFQLIARLDRYDQRIQPGRYRFIPNSDPKLVLKMLARETPAFLFVTIPEGATTRQIAKILAENGICPADSFLTACADTVLLRSLDIPFATAEGWLFPETYEFQTGSDPRGLIRRLVHQFRTTYESLRRESRTTLTEPQVVILASIVEKEARVPEEFPVIAGVFLNRLRRHIPLQSCATVQFILPQPKERLSNGDLKIDSPYNTYLHPGLPPGPICNPGRLALRAVLHPAQHDYLFFVSKGDGTHIFSRTPQEHEAALRQVRSR</sequence>
<dbReference type="EMBL" id="DSTU01000004">
    <property type="protein sequence ID" value="HFJ53741.1"/>
    <property type="molecule type" value="Genomic_DNA"/>
</dbReference>
<dbReference type="GO" id="GO:0009252">
    <property type="term" value="P:peptidoglycan biosynthetic process"/>
    <property type="evidence" value="ECO:0007669"/>
    <property type="project" value="UniProtKB-UniRule"/>
</dbReference>
<dbReference type="Gene3D" id="3.30.160.60">
    <property type="entry name" value="Classic Zinc Finger"/>
    <property type="match status" value="1"/>
</dbReference>
<dbReference type="GO" id="GO:0008932">
    <property type="term" value="F:lytic endotransglycosylase activity"/>
    <property type="evidence" value="ECO:0007669"/>
    <property type="project" value="UniProtKB-UniRule"/>
</dbReference>
<comment type="catalytic activity">
    <reaction evidence="7">
        <text>a peptidoglycan chain = a peptidoglycan chain with N-acetyl-1,6-anhydromuramyl-[peptide] at the reducing end + a peptidoglycan chain with N-acetylglucosamine at the non-reducing end.</text>
        <dbReference type="EC" id="4.2.2.29"/>
    </reaction>
</comment>
<evidence type="ECO:0000256" key="6">
    <source>
        <dbReference type="ARBA" id="ARBA00023316"/>
    </source>
</evidence>
<keyword evidence="2 7" id="KW-0812">Transmembrane</keyword>
<evidence type="ECO:0000256" key="4">
    <source>
        <dbReference type="ARBA" id="ARBA00023136"/>
    </source>
</evidence>
<evidence type="ECO:0000256" key="3">
    <source>
        <dbReference type="ARBA" id="ARBA00022989"/>
    </source>
</evidence>
<evidence type="ECO:0000313" key="9">
    <source>
        <dbReference type="EMBL" id="HFJ53741.1"/>
    </source>
</evidence>
<proteinExistence type="inferred from homology"/>
<organism evidence="8">
    <name type="scientific">candidate division WOR-3 bacterium</name>
    <dbReference type="NCBI Taxonomy" id="2052148"/>
    <lineage>
        <taxon>Bacteria</taxon>
        <taxon>Bacteria division WOR-3</taxon>
    </lineage>
</organism>
<evidence type="ECO:0000256" key="7">
    <source>
        <dbReference type="HAMAP-Rule" id="MF_02065"/>
    </source>
</evidence>
<keyword evidence="6 7" id="KW-0961">Cell wall biogenesis/degradation</keyword>
<comment type="caution">
    <text evidence="8">The sequence shown here is derived from an EMBL/GenBank/DDBJ whole genome shotgun (WGS) entry which is preliminary data.</text>
</comment>
<dbReference type="GO" id="GO:0005886">
    <property type="term" value="C:plasma membrane"/>
    <property type="evidence" value="ECO:0007669"/>
    <property type="project" value="UniProtKB-UniRule"/>
</dbReference>
<dbReference type="InterPro" id="IPR003770">
    <property type="entry name" value="MLTG-like"/>
</dbReference>
<protein>
    <recommendedName>
        <fullName evidence="7">Endolytic murein transglycosylase</fullName>
        <ecNumber evidence="7">4.2.2.29</ecNumber>
    </recommendedName>
    <alternativeName>
        <fullName evidence="7">Peptidoglycan lytic transglycosylase</fullName>
    </alternativeName>
    <alternativeName>
        <fullName evidence="7">Peptidoglycan polymerization terminase</fullName>
    </alternativeName>
</protein>
<comment type="function">
    <text evidence="7">Functions as a peptidoglycan terminase that cleaves nascent peptidoglycan strands endolytically to terminate their elongation.</text>
</comment>
<evidence type="ECO:0000313" key="8">
    <source>
        <dbReference type="EMBL" id="HEA87903.1"/>
    </source>
</evidence>
<dbReference type="HAMAP" id="MF_02065">
    <property type="entry name" value="MltG"/>
    <property type="match status" value="1"/>
</dbReference>
<dbReference type="Pfam" id="PF02618">
    <property type="entry name" value="YceG"/>
    <property type="match status" value="1"/>
</dbReference>
<accession>A0A7C1NDD2</accession>
<feature type="site" description="Important for catalytic activity" evidence="7">
    <location>
        <position position="206"/>
    </location>
</feature>